<dbReference type="InterPro" id="IPR052517">
    <property type="entry name" value="GlcG_carb_metab_protein"/>
</dbReference>
<sequence length="136" mass="14400">MSNILTLDLAKMLISEAETTATEKGLKMTFAVVDEGGHLVALHRMDNVEWISVDVAIGKAYTAAAFKTTSEDVAKRGEKLPMFVNAITTVTQGKYIPQKGGLPIMINEEVVGAVGASGASGEEDVAVLETALDKVF</sequence>
<proteinExistence type="predicted"/>
<dbReference type="Proteomes" id="UP001595989">
    <property type="component" value="Unassembled WGS sequence"/>
</dbReference>
<dbReference type="SUPFAM" id="SSF143744">
    <property type="entry name" value="GlcG-like"/>
    <property type="match status" value="1"/>
</dbReference>
<dbReference type="RefSeq" id="WP_390297090.1">
    <property type="nucleotide sequence ID" value="NZ_JBHSFU010000007.1"/>
</dbReference>
<dbReference type="PANTHER" id="PTHR34309:SF1">
    <property type="entry name" value="PROTEIN GLCG"/>
    <property type="match status" value="1"/>
</dbReference>
<dbReference type="Pfam" id="PF03928">
    <property type="entry name" value="HbpS-like"/>
    <property type="match status" value="1"/>
</dbReference>
<dbReference type="Gene3D" id="3.30.450.150">
    <property type="entry name" value="Haem-degrading domain"/>
    <property type="match status" value="1"/>
</dbReference>
<protein>
    <submittedName>
        <fullName evidence="1">Heme-binding protein</fullName>
    </submittedName>
</protein>
<evidence type="ECO:0000313" key="1">
    <source>
        <dbReference type="EMBL" id="MFC4559277.1"/>
    </source>
</evidence>
<reference evidence="2" key="1">
    <citation type="journal article" date="2019" name="Int. J. Syst. Evol. Microbiol.">
        <title>The Global Catalogue of Microorganisms (GCM) 10K type strain sequencing project: providing services to taxonomists for standard genome sequencing and annotation.</title>
        <authorList>
            <consortium name="The Broad Institute Genomics Platform"/>
            <consortium name="The Broad Institute Genome Sequencing Center for Infectious Disease"/>
            <person name="Wu L."/>
            <person name="Ma J."/>
        </authorList>
    </citation>
    <scope>NUCLEOTIDE SEQUENCE [LARGE SCALE GENOMIC DNA]</scope>
    <source>
        <strain evidence="2">CGMCC 4.7426</strain>
    </source>
</reference>
<dbReference type="InterPro" id="IPR038084">
    <property type="entry name" value="PduO/GlcC-like_sf"/>
</dbReference>
<dbReference type="PANTHER" id="PTHR34309">
    <property type="entry name" value="SLR1406 PROTEIN"/>
    <property type="match status" value="1"/>
</dbReference>
<gene>
    <name evidence="1" type="ORF">ACFO3D_13845</name>
</gene>
<accession>A0ABV9DKY6</accession>
<name>A0ABV9DKY6_9BACI</name>
<keyword evidence="2" id="KW-1185">Reference proteome</keyword>
<organism evidence="1 2">
    <name type="scientific">Virgibacillus kekensis</name>
    <dbReference type="NCBI Taxonomy" id="202261"/>
    <lineage>
        <taxon>Bacteria</taxon>
        <taxon>Bacillati</taxon>
        <taxon>Bacillota</taxon>
        <taxon>Bacilli</taxon>
        <taxon>Bacillales</taxon>
        <taxon>Bacillaceae</taxon>
        <taxon>Virgibacillus</taxon>
    </lineage>
</organism>
<comment type="caution">
    <text evidence="1">The sequence shown here is derived from an EMBL/GenBank/DDBJ whole genome shotgun (WGS) entry which is preliminary data.</text>
</comment>
<evidence type="ECO:0000313" key="2">
    <source>
        <dbReference type="Proteomes" id="UP001595989"/>
    </source>
</evidence>
<dbReference type="InterPro" id="IPR005624">
    <property type="entry name" value="PduO/GlcC-like"/>
</dbReference>
<dbReference type="EMBL" id="JBHSFU010000007">
    <property type="protein sequence ID" value="MFC4559277.1"/>
    <property type="molecule type" value="Genomic_DNA"/>
</dbReference>